<evidence type="ECO:0000256" key="11">
    <source>
        <dbReference type="ARBA" id="ARBA00048366"/>
    </source>
</evidence>
<dbReference type="Gene3D" id="3.40.50.11030">
    <property type="entry name" value="Threonylcarbamoyl-AMP synthase, C-terminal domain"/>
    <property type="match status" value="1"/>
</dbReference>
<dbReference type="AlphaFoldDB" id="A0A6J6CM48"/>
<gene>
    <name evidence="13" type="ORF">UFOPK1581_00200</name>
</gene>
<comment type="catalytic activity">
    <reaction evidence="11">
        <text>L-threonine + hydrogencarbonate + ATP = L-threonylcarbamoyladenylate + diphosphate + H2O</text>
        <dbReference type="Rhea" id="RHEA:36407"/>
        <dbReference type="ChEBI" id="CHEBI:15377"/>
        <dbReference type="ChEBI" id="CHEBI:17544"/>
        <dbReference type="ChEBI" id="CHEBI:30616"/>
        <dbReference type="ChEBI" id="CHEBI:33019"/>
        <dbReference type="ChEBI" id="CHEBI:57926"/>
        <dbReference type="ChEBI" id="CHEBI:73682"/>
        <dbReference type="EC" id="2.7.7.87"/>
    </reaction>
</comment>
<evidence type="ECO:0000256" key="5">
    <source>
        <dbReference type="ARBA" id="ARBA00022679"/>
    </source>
</evidence>
<dbReference type="Pfam" id="PF03481">
    <property type="entry name" value="Sua5_C"/>
    <property type="match status" value="1"/>
</dbReference>
<evidence type="ECO:0000256" key="7">
    <source>
        <dbReference type="ARBA" id="ARBA00022695"/>
    </source>
</evidence>
<dbReference type="InterPro" id="IPR017945">
    <property type="entry name" value="DHBP_synth_RibB-like_a/b_dom"/>
</dbReference>
<dbReference type="GO" id="GO:0006450">
    <property type="term" value="P:regulation of translational fidelity"/>
    <property type="evidence" value="ECO:0007669"/>
    <property type="project" value="TreeGrafter"/>
</dbReference>
<dbReference type="GO" id="GO:0008033">
    <property type="term" value="P:tRNA processing"/>
    <property type="evidence" value="ECO:0007669"/>
    <property type="project" value="UniProtKB-KW"/>
</dbReference>
<keyword evidence="6" id="KW-0819">tRNA processing</keyword>
<sequence>MTLVLERTANAKDFITGGQESVGLRIPSHPVALELLEEFSILGGQGLAAPSANRYGAVSPTTAIAVEQELSEFLGASDLILDGGESGVGVESTIIDCMGARPVILRPGAITKEMIEQVTALKVQEQSSSSPKVSGSHQKHYSPTAKVLIDGVPESGQGLIAMKDVQTPLGVIRLSSPETLEDYARHLYSALRKADELELEFVHVRVPAGDGMALAIRDRVTRASYKG</sequence>
<feature type="domain" description="YrdC-like" evidence="12">
    <location>
        <begin position="1"/>
        <end position="110"/>
    </location>
</feature>
<dbReference type="PANTHER" id="PTHR17490">
    <property type="entry name" value="SUA5"/>
    <property type="match status" value="1"/>
</dbReference>
<dbReference type="PROSITE" id="PS51163">
    <property type="entry name" value="YRDC"/>
    <property type="match status" value="1"/>
</dbReference>
<dbReference type="GO" id="GO:0061710">
    <property type="term" value="F:L-threonylcarbamoyladenylate synthase"/>
    <property type="evidence" value="ECO:0007669"/>
    <property type="project" value="UniProtKB-EC"/>
</dbReference>
<evidence type="ECO:0000256" key="8">
    <source>
        <dbReference type="ARBA" id="ARBA00022741"/>
    </source>
</evidence>
<reference evidence="13" key="1">
    <citation type="submission" date="2020-05" db="EMBL/GenBank/DDBJ databases">
        <authorList>
            <person name="Chiriac C."/>
            <person name="Salcher M."/>
            <person name="Ghai R."/>
            <person name="Kavagutti S V."/>
        </authorList>
    </citation>
    <scope>NUCLEOTIDE SEQUENCE</scope>
</reference>
<evidence type="ECO:0000256" key="4">
    <source>
        <dbReference type="ARBA" id="ARBA00022490"/>
    </source>
</evidence>
<protein>
    <recommendedName>
        <fullName evidence="10">L-threonylcarbamoyladenylate synthase</fullName>
        <ecNumber evidence="3">2.7.7.87</ecNumber>
    </recommendedName>
    <alternativeName>
        <fullName evidence="10">L-threonylcarbamoyladenylate synthase</fullName>
    </alternativeName>
</protein>
<dbReference type="EMBL" id="CAEZTB010000018">
    <property type="protein sequence ID" value="CAB4551409.1"/>
    <property type="molecule type" value="Genomic_DNA"/>
</dbReference>
<keyword evidence="7" id="KW-0548">Nucleotidyltransferase</keyword>
<dbReference type="EC" id="2.7.7.87" evidence="3"/>
<dbReference type="PANTHER" id="PTHR17490:SF16">
    <property type="entry name" value="THREONYLCARBAMOYL-AMP SYNTHASE"/>
    <property type="match status" value="1"/>
</dbReference>
<dbReference type="InterPro" id="IPR006070">
    <property type="entry name" value="Sua5-like_dom"/>
</dbReference>
<dbReference type="GO" id="GO:0003725">
    <property type="term" value="F:double-stranded RNA binding"/>
    <property type="evidence" value="ECO:0007669"/>
    <property type="project" value="InterPro"/>
</dbReference>
<name>A0A6J6CM48_9ZZZZ</name>
<dbReference type="InterPro" id="IPR005145">
    <property type="entry name" value="Sua5_C"/>
</dbReference>
<dbReference type="InterPro" id="IPR050156">
    <property type="entry name" value="TC-AMP_synthase_SUA5"/>
</dbReference>
<evidence type="ECO:0000256" key="3">
    <source>
        <dbReference type="ARBA" id="ARBA00012584"/>
    </source>
</evidence>
<keyword evidence="5" id="KW-0808">Transferase</keyword>
<keyword evidence="9" id="KW-0067">ATP-binding</keyword>
<keyword evidence="4" id="KW-0963">Cytoplasm</keyword>
<dbReference type="GO" id="GO:0005524">
    <property type="term" value="F:ATP binding"/>
    <property type="evidence" value="ECO:0007669"/>
    <property type="project" value="UniProtKB-KW"/>
</dbReference>
<dbReference type="Gene3D" id="3.90.870.10">
    <property type="entry name" value="DHBP synthase"/>
    <property type="match status" value="1"/>
</dbReference>
<accession>A0A6J6CM48</accession>
<evidence type="ECO:0000313" key="13">
    <source>
        <dbReference type="EMBL" id="CAB4551409.1"/>
    </source>
</evidence>
<dbReference type="SUPFAM" id="SSF55821">
    <property type="entry name" value="YrdC/RibB"/>
    <property type="match status" value="1"/>
</dbReference>
<evidence type="ECO:0000256" key="9">
    <source>
        <dbReference type="ARBA" id="ARBA00022840"/>
    </source>
</evidence>
<dbReference type="GO" id="GO:0005737">
    <property type="term" value="C:cytoplasm"/>
    <property type="evidence" value="ECO:0007669"/>
    <property type="project" value="UniProtKB-SubCell"/>
</dbReference>
<organism evidence="13">
    <name type="scientific">freshwater metagenome</name>
    <dbReference type="NCBI Taxonomy" id="449393"/>
    <lineage>
        <taxon>unclassified sequences</taxon>
        <taxon>metagenomes</taxon>
        <taxon>ecological metagenomes</taxon>
    </lineage>
</organism>
<evidence type="ECO:0000256" key="2">
    <source>
        <dbReference type="ARBA" id="ARBA00007663"/>
    </source>
</evidence>
<evidence type="ECO:0000259" key="12">
    <source>
        <dbReference type="PROSITE" id="PS51163"/>
    </source>
</evidence>
<keyword evidence="8" id="KW-0547">Nucleotide-binding</keyword>
<dbReference type="Pfam" id="PF01300">
    <property type="entry name" value="Sua5_yciO_yrdC"/>
    <property type="match status" value="1"/>
</dbReference>
<comment type="subcellular location">
    <subcellularLocation>
        <location evidence="1">Cytoplasm</location>
    </subcellularLocation>
</comment>
<dbReference type="GO" id="GO:0000049">
    <property type="term" value="F:tRNA binding"/>
    <property type="evidence" value="ECO:0007669"/>
    <property type="project" value="TreeGrafter"/>
</dbReference>
<dbReference type="InterPro" id="IPR038385">
    <property type="entry name" value="Sua5/YwlC_C"/>
</dbReference>
<comment type="similarity">
    <text evidence="2">Belongs to the SUA5 family.</text>
</comment>
<evidence type="ECO:0000256" key="6">
    <source>
        <dbReference type="ARBA" id="ARBA00022694"/>
    </source>
</evidence>
<proteinExistence type="inferred from homology"/>
<evidence type="ECO:0000256" key="1">
    <source>
        <dbReference type="ARBA" id="ARBA00004496"/>
    </source>
</evidence>
<evidence type="ECO:0000256" key="10">
    <source>
        <dbReference type="ARBA" id="ARBA00029774"/>
    </source>
</evidence>